<accession>A0A7J9P150</accession>
<evidence type="ECO:0000313" key="1">
    <source>
        <dbReference type="EMBL" id="MBA2851756.1"/>
    </source>
</evidence>
<protein>
    <submittedName>
        <fullName evidence="1">Uncharacterized protein</fullName>
    </submittedName>
</protein>
<sequence>MPSVVVRAFSTTDFTFEDLIVLESESNLLNIGRSYYNRTEDTLYTKALDKYVPMMIKKETRNPILMLKDALTCNGDVTITDKNTLVIRNNLFNKEVLTENVLKDLMCYKFYKLEADGRKRYVKINYTVSVYDGDITCSL</sequence>
<proteinExistence type="predicted"/>
<dbReference type="Proteomes" id="UP000564425">
    <property type="component" value="Unassembled WGS sequence"/>
</dbReference>
<reference evidence="1 2" key="1">
    <citation type="submission" date="2020-07" db="EMBL/GenBank/DDBJ databases">
        <title>Genomic Encyclopedia of Type Strains, Phase IV (KMG-V): Genome sequencing to study the core and pangenomes of soil and plant-associated prokaryotes.</title>
        <authorList>
            <person name="Whitman W."/>
        </authorList>
    </citation>
    <scope>NUCLEOTIDE SEQUENCE [LARGE SCALE GENOMIC DNA]</scope>
    <source>
        <strain evidence="1 2">A1</strain>
    </source>
</reference>
<dbReference type="AlphaFoldDB" id="A0A7J9P150"/>
<evidence type="ECO:0000313" key="2">
    <source>
        <dbReference type="Proteomes" id="UP000564425"/>
    </source>
</evidence>
<name>A0A7J9P150_METMI</name>
<dbReference type="RefSeq" id="WP_181501578.1">
    <property type="nucleotide sequence ID" value="NZ_JACDUH010000003.1"/>
</dbReference>
<organism evidence="1 2">
    <name type="scientific">Methanococcus maripaludis</name>
    <name type="common">Methanococcus deltae</name>
    <dbReference type="NCBI Taxonomy" id="39152"/>
    <lineage>
        <taxon>Archaea</taxon>
        <taxon>Methanobacteriati</taxon>
        <taxon>Methanobacteriota</taxon>
        <taxon>Methanomada group</taxon>
        <taxon>Methanococci</taxon>
        <taxon>Methanococcales</taxon>
        <taxon>Methanococcaceae</taxon>
        <taxon>Methanococcus</taxon>
    </lineage>
</organism>
<comment type="caution">
    <text evidence="1">The sequence shown here is derived from an EMBL/GenBank/DDBJ whole genome shotgun (WGS) entry which is preliminary data.</text>
</comment>
<dbReference type="EMBL" id="JACDUH010000003">
    <property type="protein sequence ID" value="MBA2851756.1"/>
    <property type="molecule type" value="Genomic_DNA"/>
</dbReference>
<gene>
    <name evidence="1" type="ORF">HNP86_001915</name>
</gene>